<feature type="signal peptide" evidence="1">
    <location>
        <begin position="1"/>
        <end position="20"/>
    </location>
</feature>
<evidence type="ECO:0000313" key="3">
    <source>
        <dbReference type="Proteomes" id="UP000008461"/>
    </source>
</evidence>
<dbReference type="Gene3D" id="2.40.300.10">
    <property type="entry name" value="Head decoration protein D"/>
    <property type="match status" value="1"/>
</dbReference>
<dbReference type="EMBL" id="CP002691">
    <property type="protein sequence ID" value="AEE50078.1"/>
    <property type="molecule type" value="Genomic_DNA"/>
</dbReference>
<name>F4KT08_HALH1</name>
<dbReference type="Proteomes" id="UP000008461">
    <property type="component" value="Chromosome"/>
</dbReference>
<dbReference type="STRING" id="760192.Halhy_2195"/>
<dbReference type="RefSeq" id="WP_013764630.1">
    <property type="nucleotide sequence ID" value="NC_015510.1"/>
</dbReference>
<accession>F4KT08</accession>
<reference evidence="2 3" key="1">
    <citation type="journal article" date="2011" name="Stand. Genomic Sci.">
        <title>Complete genome sequence of Haliscomenobacter hydrossis type strain (O).</title>
        <authorList>
            <consortium name="US DOE Joint Genome Institute (JGI-PGF)"/>
            <person name="Daligault H."/>
            <person name="Lapidus A."/>
            <person name="Zeytun A."/>
            <person name="Nolan M."/>
            <person name="Lucas S."/>
            <person name="Del Rio T.G."/>
            <person name="Tice H."/>
            <person name="Cheng J.F."/>
            <person name="Tapia R."/>
            <person name="Han C."/>
            <person name="Goodwin L."/>
            <person name="Pitluck S."/>
            <person name="Liolios K."/>
            <person name="Pagani I."/>
            <person name="Ivanova N."/>
            <person name="Huntemann M."/>
            <person name="Mavromatis K."/>
            <person name="Mikhailova N."/>
            <person name="Pati A."/>
            <person name="Chen A."/>
            <person name="Palaniappan K."/>
            <person name="Land M."/>
            <person name="Hauser L."/>
            <person name="Brambilla E.M."/>
            <person name="Rohde M."/>
            <person name="Verbarg S."/>
            <person name="Goker M."/>
            <person name="Bristow J."/>
            <person name="Eisen J.A."/>
            <person name="Markowitz V."/>
            <person name="Hugenholtz P."/>
            <person name="Kyrpides N.C."/>
            <person name="Klenk H.P."/>
            <person name="Woyke T."/>
        </authorList>
    </citation>
    <scope>NUCLEOTIDE SEQUENCE [LARGE SCALE GENOMIC DNA]</scope>
    <source>
        <strain evidence="3">ATCC 27775 / DSM 1100 / LMG 10767 / O</strain>
    </source>
</reference>
<feature type="chain" id="PRO_5003312055" description="Peptidase S74 domain-containing protein" evidence="1">
    <location>
        <begin position="21"/>
        <end position="804"/>
    </location>
</feature>
<evidence type="ECO:0000313" key="2">
    <source>
        <dbReference type="EMBL" id="AEE50078.1"/>
    </source>
</evidence>
<protein>
    <recommendedName>
        <fullName evidence="4">Peptidase S74 domain-containing protein</fullName>
    </recommendedName>
</protein>
<dbReference type="AlphaFoldDB" id="F4KT08"/>
<dbReference type="KEGG" id="hhy:Halhy_2195"/>
<dbReference type="HOGENOM" id="CLU_350148_0_0_10"/>
<proteinExistence type="predicted"/>
<evidence type="ECO:0008006" key="4">
    <source>
        <dbReference type="Google" id="ProtNLM"/>
    </source>
</evidence>
<keyword evidence="1" id="KW-0732">Signal</keyword>
<sequence length="804" mass="86667">MKKIILYFTAMLLCSYAVQAQQIKGLPGMNYQAVARDASGKLLANKTIFLRVNLLSEGPGGQAVYSEVHQVSTSANGLFNLVIGQGDAQGATFKEVPWAEKNIWLELALSEGKKEAFSVIGASQLLAVPYAYHAGSAETLHIHEDNEKSICSRAASGMPFWTVYGNDKLTDECHFIGTTVDEDLVFKTNNVERMRILAAGDINMPGNLFIKGNLKVEGDGTFFNLTAKNDLTVQGNGAFSNLTIANDVAVGKNASVGDTLNVGKHAITKTLQVNETATVEGQLNANGRLVVDGGADGSQSKQESYPLLVKGSSQGIAIEVVPTTTNNLESGRGNNYVSFWKNGEMTGRIEGMNTGDLDPTGLVSLITKMVSDPPAGIAYKFGELVINLLPKVDVNASLDPFGVDVDVTLPNLNLDNPFSSLPNSLLEYIENPTGGPASFIYKNIFEPIACDPQTGLFTQGVGPEAANNFKAQIFSDYTLDILTNSITVFGSIVQTVTSAASVLDPEDIFSDGLDLVIDITNLTLVATYADLSLGVAFESGSGDYAEWLPRIDPSETMNIGDVVGVNGGKVSKKFSQAERFMVVSASPIVLGNMPSSKEGEKNSEKIAFMGQVPVKARGVVHIGDYLLPSGEGDGLAIAVAPDKMKARDFKRIIGVAWEAADGSEFFKLINTAVGLNQNDTGKLIEEMQMVINQMQKAIQEMNPNYQAHLFEVGEPTKLAKPATPDFTVSSTHPTQIDTYFDGKTYPNRQEMLQDVKKALVERANINLEKYPLVAYIFDHPEKAGELANYYNQVKERVSQLAGKK</sequence>
<reference key="2">
    <citation type="submission" date="2011-04" db="EMBL/GenBank/DDBJ databases">
        <title>Complete sequence of chromosome of Haliscomenobacter hydrossis DSM 1100.</title>
        <authorList>
            <consortium name="US DOE Joint Genome Institute (JGI-PGF)"/>
            <person name="Lucas S."/>
            <person name="Han J."/>
            <person name="Lapidus A."/>
            <person name="Bruce D."/>
            <person name="Goodwin L."/>
            <person name="Pitluck S."/>
            <person name="Peters L."/>
            <person name="Kyrpides N."/>
            <person name="Mavromatis K."/>
            <person name="Ivanova N."/>
            <person name="Ovchinnikova G."/>
            <person name="Pagani I."/>
            <person name="Daligault H."/>
            <person name="Detter J.C."/>
            <person name="Han C."/>
            <person name="Land M."/>
            <person name="Hauser L."/>
            <person name="Markowitz V."/>
            <person name="Cheng J.-F."/>
            <person name="Hugenholtz P."/>
            <person name="Woyke T."/>
            <person name="Wu D."/>
            <person name="Verbarg S."/>
            <person name="Frueling A."/>
            <person name="Brambilla E."/>
            <person name="Klenk H.-P."/>
            <person name="Eisen J.A."/>
        </authorList>
    </citation>
    <scope>NUCLEOTIDE SEQUENCE</scope>
    <source>
        <strain>DSM 1100</strain>
    </source>
</reference>
<gene>
    <name evidence="2" type="ordered locus">Halhy_2195</name>
</gene>
<dbReference type="eggNOG" id="COG2885">
    <property type="taxonomic scope" value="Bacteria"/>
</dbReference>
<dbReference type="OrthoDB" id="644207at2"/>
<organism evidence="2 3">
    <name type="scientific">Haliscomenobacter hydrossis (strain ATCC 27775 / DSM 1100 / LMG 10767 / O)</name>
    <dbReference type="NCBI Taxonomy" id="760192"/>
    <lineage>
        <taxon>Bacteria</taxon>
        <taxon>Pseudomonadati</taxon>
        <taxon>Bacteroidota</taxon>
        <taxon>Saprospiria</taxon>
        <taxon>Saprospirales</taxon>
        <taxon>Haliscomenobacteraceae</taxon>
        <taxon>Haliscomenobacter</taxon>
    </lineage>
</organism>
<keyword evidence="3" id="KW-1185">Reference proteome</keyword>
<evidence type="ECO:0000256" key="1">
    <source>
        <dbReference type="SAM" id="SignalP"/>
    </source>
</evidence>